<evidence type="ECO:0000313" key="10">
    <source>
        <dbReference type="Proteomes" id="UP000659904"/>
    </source>
</evidence>
<organism evidence="9 10">
    <name type="scientific">Catellatospora citrea</name>
    <dbReference type="NCBI Taxonomy" id="53366"/>
    <lineage>
        <taxon>Bacteria</taxon>
        <taxon>Bacillati</taxon>
        <taxon>Actinomycetota</taxon>
        <taxon>Actinomycetes</taxon>
        <taxon>Micromonosporales</taxon>
        <taxon>Micromonosporaceae</taxon>
        <taxon>Catellatospora</taxon>
    </lineage>
</organism>
<keyword evidence="4 5" id="KW-0067">ATP-binding</keyword>
<evidence type="ECO:0000259" key="7">
    <source>
        <dbReference type="PROSITE" id="PS50011"/>
    </source>
</evidence>
<dbReference type="PROSITE" id="PS50011">
    <property type="entry name" value="PROTEIN_KINASE_DOM"/>
    <property type="match status" value="1"/>
</dbReference>
<comment type="caution">
    <text evidence="9">The sequence shown here is derived from an EMBL/GenBank/DDBJ whole genome shotgun (WGS) entry which is preliminary data.</text>
</comment>
<dbReference type="PROSITE" id="PS00109">
    <property type="entry name" value="PROTEIN_KINASE_TYR"/>
    <property type="match status" value="1"/>
</dbReference>
<name>A0A8J3NZ52_9ACTN</name>
<dbReference type="PROSITE" id="PS00107">
    <property type="entry name" value="PROTEIN_KINASE_ATP"/>
    <property type="match status" value="1"/>
</dbReference>
<dbReference type="PROSITE" id="PS51173">
    <property type="entry name" value="CBM2"/>
    <property type="match status" value="1"/>
</dbReference>
<evidence type="ECO:0000313" key="9">
    <source>
        <dbReference type="EMBL" id="GIF98110.1"/>
    </source>
</evidence>
<protein>
    <recommendedName>
        <fullName evidence="11">Serine/threonine protein kinase</fullName>
    </recommendedName>
</protein>
<evidence type="ECO:0000256" key="1">
    <source>
        <dbReference type="ARBA" id="ARBA00022679"/>
    </source>
</evidence>
<dbReference type="GO" id="GO:0005975">
    <property type="term" value="P:carbohydrate metabolic process"/>
    <property type="evidence" value="ECO:0007669"/>
    <property type="project" value="InterPro"/>
</dbReference>
<dbReference type="InterPro" id="IPR011009">
    <property type="entry name" value="Kinase-like_dom_sf"/>
</dbReference>
<evidence type="ECO:0000259" key="8">
    <source>
        <dbReference type="PROSITE" id="PS51173"/>
    </source>
</evidence>
<keyword evidence="1" id="KW-0808">Transferase</keyword>
<evidence type="ECO:0008006" key="11">
    <source>
        <dbReference type="Google" id="ProtNLM"/>
    </source>
</evidence>
<dbReference type="Proteomes" id="UP000659904">
    <property type="component" value="Unassembled WGS sequence"/>
</dbReference>
<dbReference type="Gene3D" id="2.60.40.290">
    <property type="match status" value="1"/>
</dbReference>
<evidence type="ECO:0000256" key="3">
    <source>
        <dbReference type="ARBA" id="ARBA00022777"/>
    </source>
</evidence>
<feature type="compositionally biased region" description="Pro residues" evidence="6">
    <location>
        <begin position="503"/>
        <end position="512"/>
    </location>
</feature>
<dbReference type="GO" id="GO:0005524">
    <property type="term" value="F:ATP binding"/>
    <property type="evidence" value="ECO:0007669"/>
    <property type="project" value="UniProtKB-UniRule"/>
</dbReference>
<evidence type="ECO:0000256" key="2">
    <source>
        <dbReference type="ARBA" id="ARBA00022741"/>
    </source>
</evidence>
<evidence type="ECO:0000256" key="6">
    <source>
        <dbReference type="SAM" id="MobiDB-lite"/>
    </source>
</evidence>
<dbReference type="SUPFAM" id="SSF56112">
    <property type="entry name" value="Protein kinase-like (PK-like)"/>
    <property type="match status" value="1"/>
</dbReference>
<proteinExistence type="predicted"/>
<dbReference type="Pfam" id="PF00069">
    <property type="entry name" value="Pkinase"/>
    <property type="match status" value="1"/>
</dbReference>
<dbReference type="PANTHER" id="PTHR43289">
    <property type="entry name" value="MITOGEN-ACTIVATED PROTEIN KINASE KINASE KINASE 20-RELATED"/>
    <property type="match status" value="1"/>
</dbReference>
<feature type="domain" description="CBM2" evidence="8">
    <location>
        <begin position="345"/>
        <end position="450"/>
    </location>
</feature>
<dbReference type="InterPro" id="IPR008965">
    <property type="entry name" value="CBM2/CBM3_carb-bd_dom_sf"/>
</dbReference>
<accession>A0A8J3NZ52</accession>
<dbReference type="Gene3D" id="3.30.200.20">
    <property type="entry name" value="Phosphorylase Kinase, domain 1"/>
    <property type="match status" value="1"/>
</dbReference>
<dbReference type="Gene3D" id="1.10.510.10">
    <property type="entry name" value="Transferase(Phosphotransferase) domain 1"/>
    <property type="match status" value="1"/>
</dbReference>
<dbReference type="AlphaFoldDB" id="A0A8J3NZ52"/>
<dbReference type="SUPFAM" id="SSF49384">
    <property type="entry name" value="Carbohydrate-binding domain"/>
    <property type="match status" value="1"/>
</dbReference>
<gene>
    <name evidence="9" type="ORF">Cci01nite_32040</name>
</gene>
<reference evidence="9 10" key="1">
    <citation type="submission" date="2021-01" db="EMBL/GenBank/DDBJ databases">
        <title>Whole genome shotgun sequence of Catellatospora citrea NBRC 14495.</title>
        <authorList>
            <person name="Komaki H."/>
            <person name="Tamura T."/>
        </authorList>
    </citation>
    <scope>NUCLEOTIDE SEQUENCE [LARGE SCALE GENOMIC DNA]</scope>
    <source>
        <strain evidence="9 10">NBRC 14495</strain>
    </source>
</reference>
<keyword evidence="10" id="KW-1185">Reference proteome</keyword>
<keyword evidence="3" id="KW-0418">Kinase</keyword>
<keyword evidence="2 5" id="KW-0547">Nucleotide-binding</keyword>
<dbReference type="InterPro" id="IPR008266">
    <property type="entry name" value="Tyr_kinase_AS"/>
</dbReference>
<dbReference type="PANTHER" id="PTHR43289:SF34">
    <property type="entry name" value="SERINE_THREONINE-PROTEIN KINASE YBDM-RELATED"/>
    <property type="match status" value="1"/>
</dbReference>
<feature type="region of interest" description="Disordered" evidence="6">
    <location>
        <begin position="459"/>
        <end position="524"/>
    </location>
</feature>
<evidence type="ECO:0000256" key="4">
    <source>
        <dbReference type="ARBA" id="ARBA00022840"/>
    </source>
</evidence>
<feature type="domain" description="Protein kinase" evidence="7">
    <location>
        <begin position="6"/>
        <end position="277"/>
    </location>
</feature>
<dbReference type="InterPro" id="IPR017441">
    <property type="entry name" value="Protein_kinase_ATP_BS"/>
</dbReference>
<feature type="binding site" evidence="5">
    <location>
        <position position="35"/>
    </location>
    <ligand>
        <name>ATP</name>
        <dbReference type="ChEBI" id="CHEBI:30616"/>
    </ligand>
</feature>
<dbReference type="GO" id="GO:0004674">
    <property type="term" value="F:protein serine/threonine kinase activity"/>
    <property type="evidence" value="ECO:0007669"/>
    <property type="project" value="TreeGrafter"/>
</dbReference>
<dbReference type="GO" id="GO:0030247">
    <property type="term" value="F:polysaccharide binding"/>
    <property type="evidence" value="ECO:0007669"/>
    <property type="project" value="UniProtKB-UniRule"/>
</dbReference>
<dbReference type="InterPro" id="IPR012291">
    <property type="entry name" value="CBM2_carb-bd_dom_sf"/>
</dbReference>
<dbReference type="InterPro" id="IPR001919">
    <property type="entry name" value="CBD2"/>
</dbReference>
<dbReference type="SMART" id="SM00637">
    <property type="entry name" value="CBD_II"/>
    <property type="match status" value="1"/>
</dbReference>
<dbReference type="InterPro" id="IPR000719">
    <property type="entry name" value="Prot_kinase_dom"/>
</dbReference>
<sequence length="524" mass="53523">MLEDRYLLTGPIGSGGTATVWRARDERLGRMVAVKLLDPRLLGDELSVQRLQDEAHALARLRHRHIAEVYDCGAVRQGHHVTAAYLVMELLDGESVSQLLARQTTLPWPQAVTVAAQTAEALAAAHARGIVHRDITSANILLAADGVKLIDFGICAPTGSDERDPDGNLIGTPAYFAPERVDGQPVQPSADVFAVGVLLYRMLAGFLPWQADTPIGLLTAPRLRPPEPLPEIPGLPDAVAAAVMACLHDDPSARPTAAQLTALLAAEIDGAALPPVLPAAVATSSTLTHLLPWQPPVASPVAPPARRQRALVAATLIAVALAAAGALWAATADDGSESAAAGPTAAATAPGCAAVFRLRSDAGSRFAATITIANSSSVVRDPARTSFDLPGTQRIDAGNGWKLTGGTVTATGRRTLASGAKLDLPVAGTHRGDRPLPTAVRLDGQPCTVTLVDVSGAPIVPPSHSAGPTRLPASDGPVGGTPQAPDPTPAGPSPSAGDDPTSEPSPPPPSPSAQPVDGGGEVGG</sequence>
<evidence type="ECO:0000256" key="5">
    <source>
        <dbReference type="PROSITE-ProRule" id="PRU10141"/>
    </source>
</evidence>
<dbReference type="GO" id="GO:0004553">
    <property type="term" value="F:hydrolase activity, hydrolyzing O-glycosyl compounds"/>
    <property type="evidence" value="ECO:0007669"/>
    <property type="project" value="InterPro"/>
</dbReference>
<dbReference type="EMBL" id="BONH01000012">
    <property type="protein sequence ID" value="GIF98110.1"/>
    <property type="molecule type" value="Genomic_DNA"/>
</dbReference>
<dbReference type="CDD" id="cd14014">
    <property type="entry name" value="STKc_PknB_like"/>
    <property type="match status" value="1"/>
</dbReference>